<evidence type="ECO:0000313" key="2">
    <source>
        <dbReference type="EMBL" id="OIJ42366.1"/>
    </source>
</evidence>
<dbReference type="AlphaFoldDB" id="A0A1S2NBA0"/>
<feature type="domain" description="Carboxymuconolactone decarboxylase-like" evidence="1">
    <location>
        <begin position="47"/>
        <end position="117"/>
    </location>
</feature>
<dbReference type="PANTHER" id="PTHR35446">
    <property type="entry name" value="SI:CH211-175M2.5"/>
    <property type="match status" value="1"/>
</dbReference>
<reference evidence="2 3" key="1">
    <citation type="submission" date="2014-10" db="EMBL/GenBank/DDBJ databases">
        <authorList>
            <person name="Seo M.-J."/>
            <person name="Seok Y.J."/>
            <person name="Cha I.-T."/>
        </authorList>
    </citation>
    <scope>NUCLEOTIDE SEQUENCE [LARGE SCALE GENOMIC DNA]</scope>
    <source>
        <strain evidence="2 3">NEU</strain>
    </source>
</reference>
<accession>A0A1S2NBA0</accession>
<keyword evidence="2" id="KW-0575">Peroxidase</keyword>
<dbReference type="SUPFAM" id="SSF69118">
    <property type="entry name" value="AhpD-like"/>
    <property type="match status" value="1"/>
</dbReference>
<dbReference type="InterPro" id="IPR029032">
    <property type="entry name" value="AhpD-like"/>
</dbReference>
<evidence type="ECO:0000313" key="3">
    <source>
        <dbReference type="Proteomes" id="UP000180246"/>
    </source>
</evidence>
<dbReference type="Proteomes" id="UP000180246">
    <property type="component" value="Unassembled WGS sequence"/>
</dbReference>
<dbReference type="NCBIfam" id="TIGR00778">
    <property type="entry name" value="ahpD_dom"/>
    <property type="match status" value="1"/>
</dbReference>
<dbReference type="InterPro" id="IPR004675">
    <property type="entry name" value="AhpD_core"/>
</dbReference>
<name>A0A1S2NBA0_9BURK</name>
<sequence>MTRLASRPVPDATGAAAQLFSAIRGAVGKVPNAYRDIGSNSPVVLESVLALDASLKKTTLSARDVEVIKLAVSAVNGCDYCVAAHSLMGKMAGLSPDALAAVRQGQATGNAREDALAEFARHLVTTRGTVDASRVEAVKAAGVSDAQIVDLTLAITAITLTNLFNRINDTVVDFPKVA</sequence>
<dbReference type="InterPro" id="IPR003779">
    <property type="entry name" value="CMD-like"/>
</dbReference>
<dbReference type="EMBL" id="JRYB01000001">
    <property type="protein sequence ID" value="OIJ42366.1"/>
    <property type="molecule type" value="Genomic_DNA"/>
</dbReference>
<gene>
    <name evidence="2" type="ORF">LO55_1369</name>
</gene>
<evidence type="ECO:0000259" key="1">
    <source>
        <dbReference type="Pfam" id="PF02627"/>
    </source>
</evidence>
<dbReference type="GO" id="GO:0051920">
    <property type="term" value="F:peroxiredoxin activity"/>
    <property type="evidence" value="ECO:0007669"/>
    <property type="project" value="InterPro"/>
</dbReference>
<dbReference type="PANTHER" id="PTHR35446:SF3">
    <property type="entry name" value="CMD DOMAIN-CONTAINING PROTEIN"/>
    <property type="match status" value="1"/>
</dbReference>
<organism evidence="2 3">
    <name type="scientific">Massilia timonae</name>
    <dbReference type="NCBI Taxonomy" id="47229"/>
    <lineage>
        <taxon>Bacteria</taxon>
        <taxon>Pseudomonadati</taxon>
        <taxon>Pseudomonadota</taxon>
        <taxon>Betaproteobacteria</taxon>
        <taxon>Burkholderiales</taxon>
        <taxon>Oxalobacteraceae</taxon>
        <taxon>Telluria group</taxon>
        <taxon>Massilia</taxon>
    </lineage>
</organism>
<dbReference type="RefSeq" id="WP_071360912.1">
    <property type="nucleotide sequence ID" value="NZ_DALZDZ010000014.1"/>
</dbReference>
<comment type="caution">
    <text evidence="2">The sequence shown here is derived from an EMBL/GenBank/DDBJ whole genome shotgun (WGS) entry which is preliminary data.</text>
</comment>
<dbReference type="Pfam" id="PF02627">
    <property type="entry name" value="CMD"/>
    <property type="match status" value="1"/>
</dbReference>
<proteinExistence type="predicted"/>
<keyword evidence="2" id="KW-0560">Oxidoreductase</keyword>
<dbReference type="Gene3D" id="1.20.1290.10">
    <property type="entry name" value="AhpD-like"/>
    <property type="match status" value="1"/>
</dbReference>
<protein>
    <submittedName>
        <fullName evidence="2">Alkylhydroperoxidase AhpD family core domain protein</fullName>
    </submittedName>
</protein>